<dbReference type="OrthoDB" id="1939276at2759"/>
<protein>
    <submittedName>
        <fullName evidence="2">F-box domain containing protein</fullName>
    </submittedName>
</protein>
<dbReference type="InterPro" id="IPR053772">
    <property type="entry name" value="At1g61320/At1g61330-like"/>
</dbReference>
<dbReference type="PANTHER" id="PTHR34145:SF28">
    <property type="entry name" value="F-BOX DOMAIN-CONTAINING PROTEIN"/>
    <property type="match status" value="1"/>
</dbReference>
<dbReference type="Gene3D" id="3.80.10.10">
    <property type="entry name" value="Ribonuclease Inhibitor"/>
    <property type="match status" value="1"/>
</dbReference>
<accession>A0A2P5C425</accession>
<dbReference type="InterPro" id="IPR055357">
    <property type="entry name" value="LRR_At1g61320_AtMIF1"/>
</dbReference>
<dbReference type="SMART" id="SM00256">
    <property type="entry name" value="FBOX"/>
    <property type="match status" value="1"/>
</dbReference>
<sequence>MESSSGSNDMDQQRKIQNTFEGIDYISHLPEAIILYILSFLPIKDLIVVSLLSRLWKNMVMNHLSIVPSSLNLDELEMIRNFIRRSIQRHESADFLGASSSSQCLTNLIHSARRQYMDFVNRTLFLHSGCIINHLQLSFCYDGSDRYTRRVTSWVRFALTNKIKELDLDFSKGELLRASDSAQPYELPNGSFCPNILHTLTLTYCKLRAASFGVLISLQKLCLRQVKVIEGSIGELVSKCPVLEDVSLEHCVIPNEFMVSEEDIKIKRLSLIDCKTEEWPMFSINISTPDLLMLTIVGRYLMTSSIRKAFHLREVFIDIEQIYADHVQGDALGSLLDGFGHCKTLTLTTWCIQVLPTGENLLQQLPIPLENLEHLKLVAGMVKQELPGIACLLRSCPNLKILTLIMQDPVHVDWAEFEEDIPDILDFEEHSYWELQNLPFRCLQTSLMQVKINGFTGKSNEVLTIKFLLENAVVLENMEVFYAATNMFAATIAEQQLINTVWFQDNSHYLRTFSSASPLVQIAVFRNLNFNM</sequence>
<keyword evidence="3" id="KW-1185">Reference proteome</keyword>
<dbReference type="PROSITE" id="PS50181">
    <property type="entry name" value="FBOX"/>
    <property type="match status" value="1"/>
</dbReference>
<comment type="caution">
    <text evidence="2">The sequence shown here is derived from an EMBL/GenBank/DDBJ whole genome shotgun (WGS) entry which is preliminary data.</text>
</comment>
<gene>
    <name evidence="2" type="ORF">PanWU01x14_185950</name>
</gene>
<feature type="domain" description="F-box" evidence="1">
    <location>
        <begin position="23"/>
        <end position="71"/>
    </location>
</feature>
<dbReference type="EMBL" id="JXTB01000179">
    <property type="protein sequence ID" value="PON55786.1"/>
    <property type="molecule type" value="Genomic_DNA"/>
</dbReference>
<proteinExistence type="predicted"/>
<dbReference type="InterPro" id="IPR032675">
    <property type="entry name" value="LRR_dom_sf"/>
</dbReference>
<name>A0A2P5C425_PARAD</name>
<dbReference type="InterPro" id="IPR001810">
    <property type="entry name" value="F-box_dom"/>
</dbReference>
<organism evidence="2 3">
    <name type="scientific">Parasponia andersonii</name>
    <name type="common">Sponia andersonii</name>
    <dbReference type="NCBI Taxonomy" id="3476"/>
    <lineage>
        <taxon>Eukaryota</taxon>
        <taxon>Viridiplantae</taxon>
        <taxon>Streptophyta</taxon>
        <taxon>Embryophyta</taxon>
        <taxon>Tracheophyta</taxon>
        <taxon>Spermatophyta</taxon>
        <taxon>Magnoliopsida</taxon>
        <taxon>eudicotyledons</taxon>
        <taxon>Gunneridae</taxon>
        <taxon>Pentapetalae</taxon>
        <taxon>rosids</taxon>
        <taxon>fabids</taxon>
        <taxon>Rosales</taxon>
        <taxon>Cannabaceae</taxon>
        <taxon>Parasponia</taxon>
    </lineage>
</organism>
<evidence type="ECO:0000259" key="1">
    <source>
        <dbReference type="PROSITE" id="PS50181"/>
    </source>
</evidence>
<dbReference type="SUPFAM" id="SSF52047">
    <property type="entry name" value="RNI-like"/>
    <property type="match status" value="1"/>
</dbReference>
<dbReference type="InterPro" id="IPR036047">
    <property type="entry name" value="F-box-like_dom_sf"/>
</dbReference>
<dbReference type="Proteomes" id="UP000237105">
    <property type="component" value="Unassembled WGS sequence"/>
</dbReference>
<dbReference type="Gene3D" id="1.20.1280.50">
    <property type="match status" value="1"/>
</dbReference>
<evidence type="ECO:0000313" key="2">
    <source>
        <dbReference type="EMBL" id="PON55786.1"/>
    </source>
</evidence>
<dbReference type="SUPFAM" id="SSF81383">
    <property type="entry name" value="F-box domain"/>
    <property type="match status" value="1"/>
</dbReference>
<dbReference type="STRING" id="3476.A0A2P5C425"/>
<dbReference type="Pfam" id="PF00646">
    <property type="entry name" value="F-box"/>
    <property type="match status" value="1"/>
</dbReference>
<evidence type="ECO:0000313" key="3">
    <source>
        <dbReference type="Proteomes" id="UP000237105"/>
    </source>
</evidence>
<dbReference type="AlphaFoldDB" id="A0A2P5C425"/>
<dbReference type="Pfam" id="PF23622">
    <property type="entry name" value="LRR_At1g61320_AtMIF1"/>
    <property type="match status" value="1"/>
</dbReference>
<reference evidence="3" key="1">
    <citation type="submission" date="2016-06" db="EMBL/GenBank/DDBJ databases">
        <title>Parallel loss of symbiosis genes in relatives of nitrogen-fixing non-legume Parasponia.</title>
        <authorList>
            <person name="Van Velzen R."/>
            <person name="Holmer R."/>
            <person name="Bu F."/>
            <person name="Rutten L."/>
            <person name="Van Zeijl A."/>
            <person name="Liu W."/>
            <person name="Santuari L."/>
            <person name="Cao Q."/>
            <person name="Sharma T."/>
            <person name="Shen D."/>
            <person name="Roswanjaya Y."/>
            <person name="Wardhani T."/>
            <person name="Kalhor M.S."/>
            <person name="Jansen J."/>
            <person name="Van den Hoogen J."/>
            <person name="Gungor B."/>
            <person name="Hartog M."/>
            <person name="Hontelez J."/>
            <person name="Verver J."/>
            <person name="Yang W.-C."/>
            <person name="Schijlen E."/>
            <person name="Repin R."/>
            <person name="Schilthuizen M."/>
            <person name="Schranz E."/>
            <person name="Heidstra R."/>
            <person name="Miyata K."/>
            <person name="Fedorova E."/>
            <person name="Kohlen W."/>
            <person name="Bisseling T."/>
            <person name="Smit S."/>
            <person name="Geurts R."/>
        </authorList>
    </citation>
    <scope>NUCLEOTIDE SEQUENCE [LARGE SCALE GENOMIC DNA]</scope>
    <source>
        <strain evidence="3">cv. WU1-14</strain>
    </source>
</reference>
<dbReference type="PANTHER" id="PTHR34145">
    <property type="entry name" value="OS02G0105600 PROTEIN"/>
    <property type="match status" value="1"/>
</dbReference>